<dbReference type="PaxDb" id="2903-EOD04542"/>
<dbReference type="SMART" id="SM00248">
    <property type="entry name" value="ANK"/>
    <property type="match status" value="2"/>
</dbReference>
<dbReference type="Proteomes" id="UP000013827">
    <property type="component" value="Unassembled WGS sequence"/>
</dbReference>
<organism evidence="4 5">
    <name type="scientific">Emiliania huxleyi (strain CCMP1516)</name>
    <dbReference type="NCBI Taxonomy" id="280463"/>
    <lineage>
        <taxon>Eukaryota</taxon>
        <taxon>Haptista</taxon>
        <taxon>Haptophyta</taxon>
        <taxon>Prymnesiophyceae</taxon>
        <taxon>Isochrysidales</taxon>
        <taxon>Noelaerhabdaceae</taxon>
        <taxon>Emiliania</taxon>
    </lineage>
</organism>
<dbReference type="PANTHER" id="PTHR24161">
    <property type="entry name" value="ANK_REP_REGION DOMAIN-CONTAINING PROTEIN-RELATED"/>
    <property type="match status" value="1"/>
</dbReference>
<name>A0A0D3HZV7_EMIH1</name>
<dbReference type="HOGENOM" id="CLU_867229_0_0_1"/>
<evidence type="ECO:0000256" key="3">
    <source>
        <dbReference type="PROSITE-ProRule" id="PRU00023"/>
    </source>
</evidence>
<sequence>MASTTSRPPATPEALTAALLDAAASGAAAEAERLLRDGHISATVKQRMPLRICPKIACIAPTLWHAQCSATALHLAAAHGHLDSVRVLLLRGADPRALTRSLCGATPSMLAAFGGHAAVLACLEAASDRPHPATRLSPLLLAAAAAGGNGATAEEAAEAAAACVGVLLGAGAASRVAPDGASAGGLTPLHVAAALHRASACARLVEAGSSVQRRDAAGRTPLDYARRAQPAAGEEAQRATLRALLWLPPVRLLWLGQRSTPGVGLGKLDRDAMLLVCSAVVGAAERGGAPATPEGTGVAEEFWRRTATYFTWHLHNLGVRC</sequence>
<feature type="repeat" description="ANK" evidence="3">
    <location>
        <begin position="184"/>
        <end position="216"/>
    </location>
</feature>
<evidence type="ECO:0000256" key="2">
    <source>
        <dbReference type="ARBA" id="ARBA00023043"/>
    </source>
</evidence>
<dbReference type="Pfam" id="PF00023">
    <property type="entry name" value="Ank"/>
    <property type="match status" value="1"/>
</dbReference>
<dbReference type="EnsemblProtists" id="EOD04542">
    <property type="protein sequence ID" value="EOD04542"/>
    <property type="gene ID" value="EMIHUDRAFT_107695"/>
</dbReference>
<protein>
    <submittedName>
        <fullName evidence="4">Uncharacterized protein</fullName>
    </submittedName>
</protein>
<dbReference type="AlphaFoldDB" id="A0A0D3HZV7"/>
<evidence type="ECO:0000313" key="5">
    <source>
        <dbReference type="Proteomes" id="UP000013827"/>
    </source>
</evidence>
<dbReference type="RefSeq" id="XP_005756971.1">
    <property type="nucleotide sequence ID" value="XM_005756914.1"/>
</dbReference>
<keyword evidence="1" id="KW-0677">Repeat</keyword>
<keyword evidence="5" id="KW-1185">Reference proteome</keyword>
<dbReference type="InterPro" id="IPR036770">
    <property type="entry name" value="Ankyrin_rpt-contain_sf"/>
</dbReference>
<reference evidence="4" key="2">
    <citation type="submission" date="2024-10" db="UniProtKB">
        <authorList>
            <consortium name="EnsemblProtists"/>
        </authorList>
    </citation>
    <scope>IDENTIFICATION</scope>
</reference>
<dbReference type="PROSITE" id="PS50297">
    <property type="entry name" value="ANK_REP_REGION"/>
    <property type="match status" value="2"/>
</dbReference>
<dbReference type="PROSITE" id="PS50088">
    <property type="entry name" value="ANK_REPEAT"/>
    <property type="match status" value="2"/>
</dbReference>
<dbReference type="KEGG" id="ehx:EMIHUDRAFT_107695"/>
<keyword evidence="2 3" id="KW-0040">ANK repeat</keyword>
<dbReference type="SUPFAM" id="SSF48403">
    <property type="entry name" value="Ankyrin repeat"/>
    <property type="match status" value="1"/>
</dbReference>
<proteinExistence type="predicted"/>
<accession>A0A0D3HZV7</accession>
<dbReference type="PANTHER" id="PTHR24161:SF85">
    <property type="entry name" value="PALMITOYLTRANSFERASE HIP14"/>
    <property type="match status" value="1"/>
</dbReference>
<dbReference type="STRING" id="2903.R1B644"/>
<evidence type="ECO:0000313" key="4">
    <source>
        <dbReference type="EnsemblProtists" id="EOD04542"/>
    </source>
</evidence>
<reference evidence="5" key="1">
    <citation type="journal article" date="2013" name="Nature">
        <title>Pan genome of the phytoplankton Emiliania underpins its global distribution.</title>
        <authorList>
            <person name="Read B.A."/>
            <person name="Kegel J."/>
            <person name="Klute M.J."/>
            <person name="Kuo A."/>
            <person name="Lefebvre S.C."/>
            <person name="Maumus F."/>
            <person name="Mayer C."/>
            <person name="Miller J."/>
            <person name="Monier A."/>
            <person name="Salamov A."/>
            <person name="Young J."/>
            <person name="Aguilar M."/>
            <person name="Claverie J.M."/>
            <person name="Frickenhaus S."/>
            <person name="Gonzalez K."/>
            <person name="Herman E.K."/>
            <person name="Lin Y.C."/>
            <person name="Napier J."/>
            <person name="Ogata H."/>
            <person name="Sarno A.F."/>
            <person name="Shmutz J."/>
            <person name="Schroeder D."/>
            <person name="de Vargas C."/>
            <person name="Verret F."/>
            <person name="von Dassow P."/>
            <person name="Valentin K."/>
            <person name="Van de Peer Y."/>
            <person name="Wheeler G."/>
            <person name="Dacks J.B."/>
            <person name="Delwiche C.F."/>
            <person name="Dyhrman S.T."/>
            <person name="Glockner G."/>
            <person name="John U."/>
            <person name="Richards T."/>
            <person name="Worden A.Z."/>
            <person name="Zhang X."/>
            <person name="Grigoriev I.V."/>
            <person name="Allen A.E."/>
            <person name="Bidle K."/>
            <person name="Borodovsky M."/>
            <person name="Bowler C."/>
            <person name="Brownlee C."/>
            <person name="Cock J.M."/>
            <person name="Elias M."/>
            <person name="Gladyshev V.N."/>
            <person name="Groth M."/>
            <person name="Guda C."/>
            <person name="Hadaegh A."/>
            <person name="Iglesias-Rodriguez M.D."/>
            <person name="Jenkins J."/>
            <person name="Jones B.M."/>
            <person name="Lawson T."/>
            <person name="Leese F."/>
            <person name="Lindquist E."/>
            <person name="Lobanov A."/>
            <person name="Lomsadze A."/>
            <person name="Malik S.B."/>
            <person name="Marsh M.E."/>
            <person name="Mackinder L."/>
            <person name="Mock T."/>
            <person name="Mueller-Roeber B."/>
            <person name="Pagarete A."/>
            <person name="Parker M."/>
            <person name="Probert I."/>
            <person name="Quesneville H."/>
            <person name="Raines C."/>
            <person name="Rensing S.A."/>
            <person name="Riano-Pachon D.M."/>
            <person name="Richier S."/>
            <person name="Rokitta S."/>
            <person name="Shiraiwa Y."/>
            <person name="Soanes D.M."/>
            <person name="van der Giezen M."/>
            <person name="Wahlund T.M."/>
            <person name="Williams B."/>
            <person name="Wilson W."/>
            <person name="Wolfe G."/>
            <person name="Wurch L.L."/>
        </authorList>
    </citation>
    <scope>NUCLEOTIDE SEQUENCE</scope>
</reference>
<dbReference type="InterPro" id="IPR002110">
    <property type="entry name" value="Ankyrin_rpt"/>
</dbReference>
<dbReference type="GeneID" id="17250706"/>
<feature type="repeat" description="ANK" evidence="3">
    <location>
        <begin position="68"/>
        <end position="100"/>
    </location>
</feature>
<dbReference type="Gene3D" id="1.25.40.20">
    <property type="entry name" value="Ankyrin repeat-containing domain"/>
    <property type="match status" value="2"/>
</dbReference>
<evidence type="ECO:0000256" key="1">
    <source>
        <dbReference type="ARBA" id="ARBA00022737"/>
    </source>
</evidence>